<dbReference type="EMBL" id="CM007366">
    <property type="protein sequence ID" value="OIW09493.1"/>
    <property type="molecule type" value="Genomic_DNA"/>
</dbReference>
<feature type="chain" id="PRO_5013335175" evidence="1">
    <location>
        <begin position="27"/>
        <end position="103"/>
    </location>
</feature>
<keyword evidence="1" id="KW-0732">Signal</keyword>
<evidence type="ECO:0000313" key="3">
    <source>
        <dbReference type="Proteomes" id="UP000188354"/>
    </source>
</evidence>
<evidence type="ECO:0000256" key="1">
    <source>
        <dbReference type="SAM" id="SignalP"/>
    </source>
</evidence>
<sequence>MKMCSRWWQDGASGGWMMHPLLLTSSSSLIGHSGSCFGRERRQRQWEVLDSRIRSGFEDEVCPSSPLPLLFPSSAPSLAAVIYVCRRGGDDGQGHPRLKLSRL</sequence>
<accession>A0A1J7I613</accession>
<evidence type="ECO:0000313" key="2">
    <source>
        <dbReference type="EMBL" id="OIW09493.1"/>
    </source>
</evidence>
<reference evidence="2 3" key="1">
    <citation type="journal article" date="2017" name="Plant Biotechnol. J.">
        <title>A comprehensive draft genome sequence for lupin (Lupinus angustifolius), an emerging health food: insights into plant-microbe interactions and legume evolution.</title>
        <authorList>
            <person name="Hane J.K."/>
            <person name="Ming Y."/>
            <person name="Kamphuis L.G."/>
            <person name="Nelson M.N."/>
            <person name="Garg G."/>
            <person name="Atkins C.A."/>
            <person name="Bayer P.E."/>
            <person name="Bravo A."/>
            <person name="Bringans S."/>
            <person name="Cannon S."/>
            <person name="Edwards D."/>
            <person name="Foley R."/>
            <person name="Gao L.L."/>
            <person name="Harrison M.J."/>
            <person name="Huang W."/>
            <person name="Hurgobin B."/>
            <person name="Li S."/>
            <person name="Liu C.W."/>
            <person name="McGrath A."/>
            <person name="Morahan G."/>
            <person name="Murray J."/>
            <person name="Weller J."/>
            <person name="Jian J."/>
            <person name="Singh K.B."/>
        </authorList>
    </citation>
    <scope>NUCLEOTIDE SEQUENCE [LARGE SCALE GENOMIC DNA]</scope>
    <source>
        <strain evidence="3">cv. Tanjil</strain>
        <tissue evidence="2">Whole plant</tissue>
    </source>
</reference>
<protein>
    <submittedName>
        <fullName evidence="2">Uncharacterized protein</fullName>
    </submittedName>
</protein>
<feature type="signal peptide" evidence="1">
    <location>
        <begin position="1"/>
        <end position="26"/>
    </location>
</feature>
<name>A0A1J7I613_LUPAN</name>
<proteinExistence type="predicted"/>
<dbReference type="AlphaFoldDB" id="A0A1J7I613"/>
<dbReference type="Gramene" id="OIW09493">
    <property type="protein sequence ID" value="OIW09493"/>
    <property type="gene ID" value="TanjilG_22242"/>
</dbReference>
<gene>
    <name evidence="2" type="ORF">TanjilG_22242</name>
</gene>
<organism evidence="2 3">
    <name type="scientific">Lupinus angustifolius</name>
    <name type="common">Narrow-leaved blue lupine</name>
    <dbReference type="NCBI Taxonomy" id="3871"/>
    <lineage>
        <taxon>Eukaryota</taxon>
        <taxon>Viridiplantae</taxon>
        <taxon>Streptophyta</taxon>
        <taxon>Embryophyta</taxon>
        <taxon>Tracheophyta</taxon>
        <taxon>Spermatophyta</taxon>
        <taxon>Magnoliopsida</taxon>
        <taxon>eudicotyledons</taxon>
        <taxon>Gunneridae</taxon>
        <taxon>Pentapetalae</taxon>
        <taxon>rosids</taxon>
        <taxon>fabids</taxon>
        <taxon>Fabales</taxon>
        <taxon>Fabaceae</taxon>
        <taxon>Papilionoideae</taxon>
        <taxon>50 kb inversion clade</taxon>
        <taxon>genistoids sensu lato</taxon>
        <taxon>core genistoids</taxon>
        <taxon>Genisteae</taxon>
        <taxon>Lupinus</taxon>
    </lineage>
</organism>
<keyword evidence="3" id="KW-1185">Reference proteome</keyword>
<dbReference type="Proteomes" id="UP000188354">
    <property type="component" value="Chromosome LG06"/>
</dbReference>